<accession>A0AAD5LDV6</accession>
<keyword evidence="11" id="KW-1185">Reference proteome</keyword>
<comment type="function">
    <text evidence="1">Putative transcription factor.</text>
</comment>
<feature type="domain" description="RWP-RK" evidence="9">
    <location>
        <begin position="120"/>
        <end position="210"/>
    </location>
</feature>
<dbReference type="EMBL" id="JAKCXM010000393">
    <property type="protein sequence ID" value="KAJ0394661.1"/>
    <property type="molecule type" value="Genomic_DNA"/>
</dbReference>
<feature type="region of interest" description="Disordered" evidence="7">
    <location>
        <begin position="385"/>
        <end position="407"/>
    </location>
</feature>
<comment type="caution">
    <text evidence="10">The sequence shown here is derived from an EMBL/GenBank/DDBJ whole genome shotgun (WGS) entry which is preliminary data.</text>
</comment>
<feature type="region of interest" description="Disordered" evidence="7">
    <location>
        <begin position="55"/>
        <end position="81"/>
    </location>
</feature>
<dbReference type="InterPro" id="IPR017930">
    <property type="entry name" value="Myb_dom"/>
</dbReference>
<dbReference type="PANTHER" id="PTHR46373:SF2">
    <property type="entry name" value="RWP-RK DOMAIN-CONTAINING PROTEIN"/>
    <property type="match status" value="1"/>
</dbReference>
<dbReference type="SMART" id="SM00717">
    <property type="entry name" value="SANT"/>
    <property type="match status" value="1"/>
</dbReference>
<dbReference type="PROSITE" id="PS51519">
    <property type="entry name" value="RWP_RK"/>
    <property type="match status" value="1"/>
</dbReference>
<keyword evidence="3" id="KW-0175">Coiled coil</keyword>
<reference evidence="10" key="1">
    <citation type="submission" date="2021-12" db="EMBL/GenBank/DDBJ databases">
        <title>Prjna785345.</title>
        <authorList>
            <person name="Rujirawat T."/>
            <person name="Krajaejun T."/>
        </authorList>
    </citation>
    <scope>NUCLEOTIDE SEQUENCE</scope>
    <source>
        <strain evidence="10">Pi057C3</strain>
    </source>
</reference>
<dbReference type="GO" id="GO:0003677">
    <property type="term" value="F:DNA binding"/>
    <property type="evidence" value="ECO:0007669"/>
    <property type="project" value="UniProtKB-KW"/>
</dbReference>
<evidence type="ECO:0000256" key="3">
    <source>
        <dbReference type="ARBA" id="ARBA00023054"/>
    </source>
</evidence>
<keyword evidence="6" id="KW-0539">Nucleus</keyword>
<gene>
    <name evidence="10" type="ORF">P43SY_007946</name>
</gene>
<evidence type="ECO:0000259" key="9">
    <source>
        <dbReference type="PROSITE" id="PS51519"/>
    </source>
</evidence>
<evidence type="ECO:0008006" key="12">
    <source>
        <dbReference type="Google" id="ProtNLM"/>
    </source>
</evidence>
<dbReference type="InterPro" id="IPR044607">
    <property type="entry name" value="RKD-like"/>
</dbReference>
<dbReference type="Pfam" id="PF02042">
    <property type="entry name" value="RWP-RK"/>
    <property type="match status" value="1"/>
</dbReference>
<evidence type="ECO:0000259" key="8">
    <source>
        <dbReference type="PROSITE" id="PS51294"/>
    </source>
</evidence>
<feature type="compositionally biased region" description="Basic and acidic residues" evidence="7">
    <location>
        <begin position="315"/>
        <end position="324"/>
    </location>
</feature>
<feature type="compositionally biased region" description="Acidic residues" evidence="7">
    <location>
        <begin position="70"/>
        <end position="81"/>
    </location>
</feature>
<evidence type="ECO:0000313" key="10">
    <source>
        <dbReference type="EMBL" id="KAJ0394661.1"/>
    </source>
</evidence>
<evidence type="ECO:0000313" key="11">
    <source>
        <dbReference type="Proteomes" id="UP001209570"/>
    </source>
</evidence>
<feature type="region of interest" description="Disordered" evidence="7">
    <location>
        <begin position="230"/>
        <end position="249"/>
    </location>
</feature>
<keyword evidence="2" id="KW-0805">Transcription regulation</keyword>
<feature type="compositionally biased region" description="Basic and acidic residues" evidence="7">
    <location>
        <begin position="13"/>
        <end position="30"/>
    </location>
</feature>
<keyword evidence="4" id="KW-0238">DNA-binding</keyword>
<evidence type="ECO:0000256" key="2">
    <source>
        <dbReference type="ARBA" id="ARBA00023015"/>
    </source>
</evidence>
<dbReference type="AlphaFoldDB" id="A0AAD5LDV6"/>
<dbReference type="GO" id="GO:0003700">
    <property type="term" value="F:DNA-binding transcription factor activity"/>
    <property type="evidence" value="ECO:0007669"/>
    <property type="project" value="InterPro"/>
</dbReference>
<feature type="region of interest" description="Disordered" evidence="7">
    <location>
        <begin position="1"/>
        <end position="33"/>
    </location>
</feature>
<dbReference type="InterPro" id="IPR001005">
    <property type="entry name" value="SANT/Myb"/>
</dbReference>
<feature type="region of interest" description="Disordered" evidence="7">
    <location>
        <begin position="348"/>
        <end position="372"/>
    </location>
</feature>
<keyword evidence="5" id="KW-0804">Transcription</keyword>
<evidence type="ECO:0000256" key="6">
    <source>
        <dbReference type="ARBA" id="ARBA00023242"/>
    </source>
</evidence>
<dbReference type="PROSITE" id="PS51294">
    <property type="entry name" value="HTH_MYB"/>
    <property type="match status" value="1"/>
</dbReference>
<name>A0AAD5LDV6_PYTIN</name>
<sequence>MPTGVSSPMRVPGKVEADSKAAEQRSRSNSEETALILTSMSQGKFGALRVVANQSSVEGVEDEGRSHSDMDEDLSGDEHDENMDTEPLHYSTFRGQHYQDLSVGAVAHYDTAMSGKLNSDDAGLNHRFRHESNRVKSLVTKHITIDELRAHFDRPIIDVAKDFGICITLMKKICRRNGIKRWPHRQIRSLSKSIASMEAAMLSAQGPERDKYRDQIISLKLKRDAVIADPNKEGSMNRPKTPTKEPSMHPEEHAAFLEGIRLYGKDWRRVAQVVSTRSAVQTRTHAQKYLLKFAGRFPFETEGNKDSTSVSSNREAPDGLKEDEAPVGSVEPAKKSSVEAMAMLLNSPASTSASPPMNPDPSADAVSPRGPVSLQMLSSVQTMMIGTNQSPSLAPLETMSRAASIAP</sequence>
<feature type="domain" description="HTH myb-type" evidence="8">
    <location>
        <begin position="250"/>
        <end position="294"/>
    </location>
</feature>
<dbReference type="InterPro" id="IPR003035">
    <property type="entry name" value="RWP-RK_dom"/>
</dbReference>
<proteinExistence type="predicted"/>
<feature type="region of interest" description="Disordered" evidence="7">
    <location>
        <begin position="301"/>
        <end position="333"/>
    </location>
</feature>
<dbReference type="Proteomes" id="UP001209570">
    <property type="component" value="Unassembled WGS sequence"/>
</dbReference>
<dbReference type="SUPFAM" id="SSF46689">
    <property type="entry name" value="Homeodomain-like"/>
    <property type="match status" value="1"/>
</dbReference>
<dbReference type="Gene3D" id="1.10.10.60">
    <property type="entry name" value="Homeodomain-like"/>
    <property type="match status" value="1"/>
</dbReference>
<dbReference type="InterPro" id="IPR009057">
    <property type="entry name" value="Homeodomain-like_sf"/>
</dbReference>
<evidence type="ECO:0000256" key="4">
    <source>
        <dbReference type="ARBA" id="ARBA00023125"/>
    </source>
</evidence>
<organism evidence="10 11">
    <name type="scientific">Pythium insidiosum</name>
    <name type="common">Pythiosis disease agent</name>
    <dbReference type="NCBI Taxonomy" id="114742"/>
    <lineage>
        <taxon>Eukaryota</taxon>
        <taxon>Sar</taxon>
        <taxon>Stramenopiles</taxon>
        <taxon>Oomycota</taxon>
        <taxon>Peronosporomycetes</taxon>
        <taxon>Pythiales</taxon>
        <taxon>Pythiaceae</taxon>
        <taxon>Pythium</taxon>
    </lineage>
</organism>
<evidence type="ECO:0000256" key="5">
    <source>
        <dbReference type="ARBA" id="ARBA00023163"/>
    </source>
</evidence>
<protein>
    <recommendedName>
        <fullName evidence="12">Myb-like DNA-binding protein</fullName>
    </recommendedName>
</protein>
<dbReference type="PANTHER" id="PTHR46373">
    <property type="entry name" value="PROTEIN RKD4"/>
    <property type="match status" value="1"/>
</dbReference>
<evidence type="ECO:0000256" key="7">
    <source>
        <dbReference type="SAM" id="MobiDB-lite"/>
    </source>
</evidence>
<evidence type="ECO:0000256" key="1">
    <source>
        <dbReference type="ARBA" id="ARBA00004049"/>
    </source>
</evidence>
<dbReference type="CDD" id="cd00167">
    <property type="entry name" value="SANT"/>
    <property type="match status" value="1"/>
</dbReference>
<dbReference type="Pfam" id="PF00249">
    <property type="entry name" value="Myb_DNA-binding"/>
    <property type="match status" value="1"/>
</dbReference>